<keyword evidence="4" id="KW-1185">Reference proteome</keyword>
<dbReference type="Gene3D" id="1.10.506.10">
    <property type="entry name" value="GTPase Activation - p120gap, domain 1"/>
    <property type="match status" value="1"/>
</dbReference>
<dbReference type="EMBL" id="CATNWA010021770">
    <property type="protein sequence ID" value="CAI9623847.1"/>
    <property type="molecule type" value="Genomic_DNA"/>
</dbReference>
<dbReference type="PANTHER" id="PTHR22625:SF7">
    <property type="entry name" value="PLEXIN-D1"/>
    <property type="match status" value="1"/>
</dbReference>
<dbReference type="InterPro" id="IPR014756">
    <property type="entry name" value="Ig_E-set"/>
</dbReference>
<evidence type="ECO:0000313" key="3">
    <source>
        <dbReference type="EMBL" id="CAI9623847.1"/>
    </source>
</evidence>
<dbReference type="Gene3D" id="2.60.40.10">
    <property type="entry name" value="Immunoglobulins"/>
    <property type="match status" value="1"/>
</dbReference>
<dbReference type="SMART" id="SM00429">
    <property type="entry name" value="IPT"/>
    <property type="match status" value="1"/>
</dbReference>
<dbReference type="PANTHER" id="PTHR22625">
    <property type="entry name" value="PLEXIN"/>
    <property type="match status" value="1"/>
</dbReference>
<reference evidence="3" key="1">
    <citation type="submission" date="2023-05" db="EMBL/GenBank/DDBJ databases">
        <authorList>
            <person name="Stuckert A."/>
        </authorList>
    </citation>
    <scope>NUCLEOTIDE SEQUENCE</scope>
</reference>
<feature type="transmembrane region" description="Helical" evidence="1">
    <location>
        <begin position="230"/>
        <end position="252"/>
    </location>
</feature>
<dbReference type="SUPFAM" id="SSF81296">
    <property type="entry name" value="E set domains"/>
    <property type="match status" value="1"/>
</dbReference>
<keyword evidence="1" id="KW-0812">Transmembrane</keyword>
<feature type="domain" description="IPT/TIG" evidence="2">
    <location>
        <begin position="26"/>
        <end position="112"/>
    </location>
</feature>
<dbReference type="InterPro" id="IPR013783">
    <property type="entry name" value="Ig-like_fold"/>
</dbReference>
<proteinExistence type="predicted"/>
<organism evidence="3 4">
    <name type="scientific">Staurois parvus</name>
    <dbReference type="NCBI Taxonomy" id="386267"/>
    <lineage>
        <taxon>Eukaryota</taxon>
        <taxon>Metazoa</taxon>
        <taxon>Chordata</taxon>
        <taxon>Craniata</taxon>
        <taxon>Vertebrata</taxon>
        <taxon>Euteleostomi</taxon>
        <taxon>Amphibia</taxon>
        <taxon>Batrachia</taxon>
        <taxon>Anura</taxon>
        <taxon>Neobatrachia</taxon>
        <taxon>Ranoidea</taxon>
        <taxon>Ranidae</taxon>
        <taxon>Staurois</taxon>
    </lineage>
</organism>
<dbReference type="Pfam" id="PF01833">
    <property type="entry name" value="TIG"/>
    <property type="match status" value="1"/>
</dbReference>
<feature type="non-terminal residue" evidence="3">
    <location>
        <position position="320"/>
    </location>
</feature>
<evidence type="ECO:0000313" key="4">
    <source>
        <dbReference type="Proteomes" id="UP001162483"/>
    </source>
</evidence>
<name>A0ABN9HPX1_9NEOB</name>
<evidence type="ECO:0000259" key="2">
    <source>
        <dbReference type="SMART" id="SM00429"/>
    </source>
</evidence>
<accession>A0ABN9HPX1</accession>
<dbReference type="InterPro" id="IPR002909">
    <property type="entry name" value="IPT_dom"/>
</dbReference>
<dbReference type="InterPro" id="IPR031148">
    <property type="entry name" value="Plexin"/>
</dbReference>
<dbReference type="Proteomes" id="UP001162483">
    <property type="component" value="Unassembled WGS sequence"/>
</dbReference>
<keyword evidence="1" id="KW-0472">Membrane</keyword>
<evidence type="ECO:0000256" key="1">
    <source>
        <dbReference type="SAM" id="Phobius"/>
    </source>
</evidence>
<protein>
    <recommendedName>
        <fullName evidence="2">IPT/TIG domain-containing protein</fullName>
    </recommendedName>
</protein>
<comment type="caution">
    <text evidence="3">The sequence shown here is derived from an EMBL/GenBank/DDBJ whole genome shotgun (WGS) entry which is preliminary data.</text>
</comment>
<gene>
    <name evidence="3" type="ORF">SPARVUS_LOCUS16533187</name>
</gene>
<sequence>MNVTVCVQFERSSCLDGNFTFQYKENPVIKNMEPRSSHMSGGRIITLTGERFSLVQDVKIKIKNHNGGQMNCTVMSDTVITCPSPTAPNTTQEKKNISVSFYVNGVYDLSNEELRDDQSETGSSKFSLEYQPNPLFFTAQREKLIKHHVGEPLTLVIHKEHDDLGLREDEYQVKVGHTPCDLIVFNDKVIHCTINGSLDSSERYQPVTVQVGKYNQTITMLHLAGIDTSIIVSVIICSILLLLSVVALFVFCTKSRRAERYWQKTLVQMEEMESQIREEIRRGFAELQTDMTDLTKELNRSQGIPFLEYKHFVTRTFFPK</sequence>
<dbReference type="CDD" id="cd00603">
    <property type="entry name" value="IPT_PCSR"/>
    <property type="match status" value="1"/>
</dbReference>
<keyword evidence="1" id="KW-1133">Transmembrane helix</keyword>
<dbReference type="InterPro" id="IPR008936">
    <property type="entry name" value="Rho_GTPase_activation_prot"/>
</dbReference>